<name>A0ABS4Y421_9ACTN</name>
<evidence type="ECO:0000313" key="6">
    <source>
        <dbReference type="Proteomes" id="UP001519291"/>
    </source>
</evidence>
<dbReference type="PANTHER" id="PTHR12526">
    <property type="entry name" value="GLYCOSYLTRANSFERASE"/>
    <property type="match status" value="1"/>
</dbReference>
<dbReference type="EMBL" id="JAGIOH010000001">
    <property type="protein sequence ID" value="MBP2403510.1"/>
    <property type="molecule type" value="Genomic_DNA"/>
</dbReference>
<evidence type="ECO:0000313" key="5">
    <source>
        <dbReference type="EMBL" id="MBP2403510.1"/>
    </source>
</evidence>
<dbReference type="InterPro" id="IPR001296">
    <property type="entry name" value="Glyco_trans_1"/>
</dbReference>
<gene>
    <name evidence="5" type="ORF">JO379_002979</name>
</gene>
<evidence type="ECO:0000259" key="4">
    <source>
        <dbReference type="Pfam" id="PF00534"/>
    </source>
</evidence>
<feature type="compositionally biased region" description="Pro residues" evidence="3">
    <location>
        <begin position="426"/>
        <end position="439"/>
    </location>
</feature>
<reference evidence="5 6" key="1">
    <citation type="submission" date="2021-03" db="EMBL/GenBank/DDBJ databases">
        <title>Sequencing the genomes of 1000 actinobacteria strains.</title>
        <authorList>
            <person name="Klenk H.-P."/>
        </authorList>
    </citation>
    <scope>NUCLEOTIDE SEQUENCE [LARGE SCALE GENOMIC DNA]</scope>
    <source>
        <strain evidence="5 6">DSM 41480</strain>
    </source>
</reference>
<keyword evidence="6" id="KW-1185">Reference proteome</keyword>
<dbReference type="PANTHER" id="PTHR12526:SF627">
    <property type="entry name" value="D-RHAMNOSYLTRANSFERASE WBPZ"/>
    <property type="match status" value="1"/>
</dbReference>
<protein>
    <recommendedName>
        <fullName evidence="1">D-inositol 3-phosphate glycosyltransferase</fullName>
    </recommendedName>
</protein>
<comment type="caution">
    <text evidence="5">The sequence shown here is derived from an EMBL/GenBank/DDBJ whole genome shotgun (WGS) entry which is preliminary data.</text>
</comment>
<evidence type="ECO:0000256" key="3">
    <source>
        <dbReference type="SAM" id="MobiDB-lite"/>
    </source>
</evidence>
<evidence type="ECO:0000256" key="1">
    <source>
        <dbReference type="ARBA" id="ARBA00021292"/>
    </source>
</evidence>
<dbReference type="CDD" id="cd03820">
    <property type="entry name" value="GT4_AmsD-like"/>
    <property type="match status" value="1"/>
</dbReference>
<dbReference type="Pfam" id="PF00534">
    <property type="entry name" value="Glycos_transf_1"/>
    <property type="match status" value="1"/>
</dbReference>
<dbReference type="SUPFAM" id="SSF53756">
    <property type="entry name" value="UDP-Glycosyltransferase/glycogen phosphorylase"/>
    <property type="match status" value="1"/>
</dbReference>
<proteinExistence type="predicted"/>
<dbReference type="GeneID" id="91569843"/>
<accession>A0ABS4Y421</accession>
<feature type="domain" description="Glycosyl transferase family 1" evidence="4">
    <location>
        <begin position="198"/>
        <end position="358"/>
    </location>
</feature>
<keyword evidence="2" id="KW-0808">Transferase</keyword>
<organism evidence="5 6">
    <name type="scientific">Streptomyces syringium</name>
    <dbReference type="NCBI Taxonomy" id="76729"/>
    <lineage>
        <taxon>Bacteria</taxon>
        <taxon>Bacillati</taxon>
        <taxon>Actinomycetota</taxon>
        <taxon>Actinomycetes</taxon>
        <taxon>Kitasatosporales</taxon>
        <taxon>Streptomycetaceae</taxon>
        <taxon>Streptomyces</taxon>
    </lineage>
</organism>
<feature type="region of interest" description="Disordered" evidence="3">
    <location>
        <begin position="421"/>
        <end position="440"/>
    </location>
</feature>
<feature type="region of interest" description="Disordered" evidence="3">
    <location>
        <begin position="390"/>
        <end position="411"/>
    </location>
</feature>
<dbReference type="Gene3D" id="3.40.50.2000">
    <property type="entry name" value="Glycogen Phosphorylase B"/>
    <property type="match status" value="2"/>
</dbReference>
<sequence>MKIAFLIHNAYGIGGTIRATANLAGALAARHDVEIVSVYRGADTPQLPVSGKVRLTSLIDIRKDEAGCESDNELQQEPSALLPHPEGSVKAFTRLADLRVSQYLEATDADVVIATRPGLLVYLTECATDRGFLRIGQEHLIHGSHAPGIRAAQDRAIPRLDAHTTVSEADAVTHREHFPDARTHIVALPNGVPADAVEPSESDTKLVVAAGRLIPVKRYGLLVEAFAKVAAERPDWTLRIYGRGPERAALRTQIDELGLNEHIQLMGPHSPIETEWAKGSIAAVTSDYESFGMTIVEAMHCGVPVVATDCPHGPGEIINDGTDGLLVPVGDADGIAKGLLKLIEDDELRRAMGRAARESAQRYAPARIAERFEDIVRTLRPELLPEAPAPAAKAAPAAKPAPAAAPASSLRRTAARLVRPLRRKPAPPAPAPVAAPTPAPLKALRPKASARSTADGGLTVRLPRAGVTGEWLTLVGRLRGTDGTGAGERIVLPLAHPGYGKGPLTAVLDRAGTRLAEGRWDFHVERADDGKRARVAAALVEQARLLTLPLTDDGQVSAWVPYTTAAGSLTLRTWLRPAHAELERIAVGEDSLTVTALLYGDGAVLDPQATTLVAVSPEDSAYDVEVPVTALDGRRLRCTLPYERLLTRRGTARDVWQLRLRPAPGAPLVPVGRLVGDSVDRKRTDVHPARTLTHPERGPVAVRPLFDPENDLTLDVRDVTQATM</sequence>
<dbReference type="RefSeq" id="WP_209515326.1">
    <property type="nucleotide sequence ID" value="NZ_JAGIOH010000001.1"/>
</dbReference>
<dbReference type="Proteomes" id="UP001519291">
    <property type="component" value="Unassembled WGS sequence"/>
</dbReference>
<evidence type="ECO:0000256" key="2">
    <source>
        <dbReference type="ARBA" id="ARBA00022679"/>
    </source>
</evidence>